<sequence>MKELTEKKIMILGDEEQAPYHPLSRVLPGIREALESLGEISVCTDYRGLTISDLQLYDCIISYLDDYQNLNGFDDILADYLACDGRLLALHNGIISRAGSKLEKAYGGNFVTHPPRCLLVYRTAKCPGEKEFQLEEEPYMVRQLDSEKQIFLTFQYQGEDYPAGWCRNYKKGRMIYLAPGHDEKTAESKTFRRLLRECVIKLGIR</sequence>
<evidence type="ECO:0000259" key="1">
    <source>
        <dbReference type="Pfam" id="PF06283"/>
    </source>
</evidence>
<organism evidence="2 3">
    <name type="scientific">Hungatella hathewayi</name>
    <dbReference type="NCBI Taxonomy" id="154046"/>
    <lineage>
        <taxon>Bacteria</taxon>
        <taxon>Bacillati</taxon>
        <taxon>Bacillota</taxon>
        <taxon>Clostridia</taxon>
        <taxon>Lachnospirales</taxon>
        <taxon>Lachnospiraceae</taxon>
        <taxon>Hungatella</taxon>
    </lineage>
</organism>
<dbReference type="Pfam" id="PF06283">
    <property type="entry name" value="ThuA"/>
    <property type="match status" value="1"/>
</dbReference>
<proteinExistence type="predicted"/>
<evidence type="ECO:0000313" key="3">
    <source>
        <dbReference type="Proteomes" id="UP000261111"/>
    </source>
</evidence>
<dbReference type="InterPro" id="IPR029062">
    <property type="entry name" value="Class_I_gatase-like"/>
</dbReference>
<dbReference type="EMBL" id="QVIA01000001">
    <property type="protein sequence ID" value="RGC35477.1"/>
    <property type="molecule type" value="Genomic_DNA"/>
</dbReference>
<dbReference type="Gene3D" id="3.40.50.880">
    <property type="match status" value="1"/>
</dbReference>
<gene>
    <name evidence="2" type="ORF">DWX41_00325</name>
</gene>
<accession>A0A3E2X1W0</accession>
<comment type="caution">
    <text evidence="2">The sequence shown here is derived from an EMBL/GenBank/DDBJ whole genome shotgun (WGS) entry which is preliminary data.</text>
</comment>
<reference evidence="2 3" key="1">
    <citation type="submission" date="2018-08" db="EMBL/GenBank/DDBJ databases">
        <title>A genome reference for cultivated species of the human gut microbiota.</title>
        <authorList>
            <person name="Zou Y."/>
            <person name="Xue W."/>
            <person name="Luo G."/>
        </authorList>
    </citation>
    <scope>NUCLEOTIDE SEQUENCE [LARGE SCALE GENOMIC DNA]</scope>
    <source>
        <strain evidence="2 3">AF19-21</strain>
    </source>
</reference>
<dbReference type="InterPro" id="IPR029010">
    <property type="entry name" value="ThuA-like"/>
</dbReference>
<feature type="domain" description="ThuA-like" evidence="1">
    <location>
        <begin position="42"/>
        <end position="198"/>
    </location>
</feature>
<name>A0A3E2X1W0_9FIRM</name>
<protein>
    <recommendedName>
        <fullName evidence="1">ThuA-like domain-containing protein</fullName>
    </recommendedName>
</protein>
<dbReference type="Proteomes" id="UP000261111">
    <property type="component" value="Unassembled WGS sequence"/>
</dbReference>
<dbReference type="AlphaFoldDB" id="A0A3E2X1W0"/>
<evidence type="ECO:0000313" key="2">
    <source>
        <dbReference type="EMBL" id="RGC35477.1"/>
    </source>
</evidence>
<dbReference type="SUPFAM" id="SSF52317">
    <property type="entry name" value="Class I glutamine amidotransferase-like"/>
    <property type="match status" value="1"/>
</dbReference>